<dbReference type="InterPro" id="IPR012902">
    <property type="entry name" value="N_methyl_site"/>
</dbReference>
<dbReference type="InterPro" id="IPR045584">
    <property type="entry name" value="Pilin-like"/>
</dbReference>
<gene>
    <name evidence="4" type="ORF">PQG83_04930</name>
</gene>
<dbReference type="NCBIfam" id="TIGR02532">
    <property type="entry name" value="IV_pilin_GFxxxE"/>
    <property type="match status" value="1"/>
</dbReference>
<proteinExistence type="predicted"/>
<evidence type="ECO:0000256" key="1">
    <source>
        <dbReference type="ARBA" id="ARBA00022481"/>
    </source>
</evidence>
<dbReference type="GO" id="GO:0015627">
    <property type="term" value="C:type II protein secretion system complex"/>
    <property type="evidence" value="ECO:0007669"/>
    <property type="project" value="InterPro"/>
</dbReference>
<sequence>MTHFVVFGKKGYTLLELMIVVAIVGILVSIAIPTFQHTAIKAKEAALKQNLFTMRAVIDQFYADRKEYPATLEDLVEEKYLRAIPVDPFTHSSTTWTEIYEEQEEGEDSPAGIFDVKSGSAGEALDGTPYTEW</sequence>
<evidence type="ECO:0000256" key="2">
    <source>
        <dbReference type="SAM" id="MobiDB-lite"/>
    </source>
</evidence>
<dbReference type="AlphaFoldDB" id="A0AA96GMD9"/>
<accession>A0AA96GMD9</accession>
<organism evidence="4 5">
    <name type="scientific">Candidatus Nitrospira neomarina</name>
    <dbReference type="NCBI Taxonomy" id="3020899"/>
    <lineage>
        <taxon>Bacteria</taxon>
        <taxon>Pseudomonadati</taxon>
        <taxon>Nitrospirota</taxon>
        <taxon>Nitrospiria</taxon>
        <taxon>Nitrospirales</taxon>
        <taxon>Nitrospiraceae</taxon>
        <taxon>Nitrospira</taxon>
    </lineage>
</organism>
<dbReference type="PROSITE" id="PS00409">
    <property type="entry name" value="PROKAR_NTER_METHYL"/>
    <property type="match status" value="1"/>
</dbReference>
<dbReference type="Proteomes" id="UP001302494">
    <property type="component" value="Chromosome"/>
</dbReference>
<dbReference type="PRINTS" id="PR00813">
    <property type="entry name" value="BCTERIALGSPG"/>
</dbReference>
<dbReference type="SUPFAM" id="SSF54523">
    <property type="entry name" value="Pili subunits"/>
    <property type="match status" value="1"/>
</dbReference>
<dbReference type="Pfam" id="PF07963">
    <property type="entry name" value="N_methyl"/>
    <property type="match status" value="1"/>
</dbReference>
<evidence type="ECO:0000313" key="5">
    <source>
        <dbReference type="Proteomes" id="UP001302494"/>
    </source>
</evidence>
<dbReference type="Gene3D" id="3.30.700.10">
    <property type="entry name" value="Glycoprotein, Type 4 Pilin"/>
    <property type="match status" value="1"/>
</dbReference>
<keyword evidence="3" id="KW-0812">Transmembrane</keyword>
<evidence type="ECO:0000256" key="3">
    <source>
        <dbReference type="SAM" id="Phobius"/>
    </source>
</evidence>
<feature type="region of interest" description="Disordered" evidence="2">
    <location>
        <begin position="101"/>
        <end position="133"/>
    </location>
</feature>
<dbReference type="InterPro" id="IPR000983">
    <property type="entry name" value="Bac_GSPG_pilin"/>
</dbReference>
<dbReference type="EMBL" id="CP116968">
    <property type="protein sequence ID" value="WNM63100.1"/>
    <property type="molecule type" value="Genomic_DNA"/>
</dbReference>
<protein>
    <submittedName>
        <fullName evidence="4">Prepilin-type N-terminal cleavage/methylation domain-containing protein</fullName>
    </submittedName>
</protein>
<feature type="transmembrane region" description="Helical" evidence="3">
    <location>
        <begin position="12"/>
        <end position="32"/>
    </location>
</feature>
<keyword evidence="3" id="KW-0472">Membrane</keyword>
<evidence type="ECO:0000313" key="4">
    <source>
        <dbReference type="EMBL" id="WNM63100.1"/>
    </source>
</evidence>
<keyword evidence="1" id="KW-0488">Methylation</keyword>
<reference evidence="4 5" key="1">
    <citation type="submission" date="2023-01" db="EMBL/GenBank/DDBJ databases">
        <title>Cultivation and genomic characterization of new, ubiquitous marine nitrite-oxidizing bacteria from the Nitrospirales.</title>
        <authorList>
            <person name="Mueller A.J."/>
            <person name="Daebeler A."/>
            <person name="Herbold C.W."/>
            <person name="Kirkegaard R.H."/>
            <person name="Daims H."/>
        </authorList>
    </citation>
    <scope>NUCLEOTIDE SEQUENCE [LARGE SCALE GENOMIC DNA]</scope>
    <source>
        <strain evidence="4 5">DK</strain>
    </source>
</reference>
<keyword evidence="3" id="KW-1133">Transmembrane helix</keyword>
<dbReference type="PANTHER" id="PTHR30093">
    <property type="entry name" value="GENERAL SECRETION PATHWAY PROTEIN G"/>
    <property type="match status" value="1"/>
</dbReference>
<keyword evidence="5" id="KW-1185">Reference proteome</keyword>
<dbReference type="KEGG" id="nneo:PQG83_04930"/>
<name>A0AA96GMD9_9BACT</name>
<dbReference type="RefSeq" id="WP_312747446.1">
    <property type="nucleotide sequence ID" value="NZ_CP116968.1"/>
</dbReference>
<dbReference type="PANTHER" id="PTHR30093:SF47">
    <property type="entry name" value="TYPE IV PILUS NON-CORE MINOR PILIN PILE"/>
    <property type="match status" value="1"/>
</dbReference>
<dbReference type="GO" id="GO:0015628">
    <property type="term" value="P:protein secretion by the type II secretion system"/>
    <property type="evidence" value="ECO:0007669"/>
    <property type="project" value="InterPro"/>
</dbReference>